<name>A0A927PMS8_9ACTN</name>
<dbReference type="Pfam" id="PF03023">
    <property type="entry name" value="MurJ"/>
    <property type="match status" value="1"/>
</dbReference>
<evidence type="ECO:0000256" key="9">
    <source>
        <dbReference type="SAM" id="Phobius"/>
    </source>
</evidence>
<keyword evidence="2" id="KW-1003">Cell membrane</keyword>
<feature type="region of interest" description="Disordered" evidence="8">
    <location>
        <begin position="1030"/>
        <end position="1051"/>
    </location>
</feature>
<feature type="transmembrane region" description="Helical" evidence="9">
    <location>
        <begin position="411"/>
        <end position="431"/>
    </location>
</feature>
<dbReference type="Gene3D" id="2.60.120.260">
    <property type="entry name" value="Galactose-binding domain-like"/>
    <property type="match status" value="1"/>
</dbReference>
<feature type="transmembrane region" description="Helical" evidence="9">
    <location>
        <begin position="960"/>
        <end position="979"/>
    </location>
</feature>
<accession>A0A927PMS8</accession>
<keyword evidence="5" id="KW-0573">Peptidoglycan synthesis</keyword>
<dbReference type="InterPro" id="IPR051050">
    <property type="entry name" value="Lipid_II_flippase_MurJ/MviN"/>
</dbReference>
<reference evidence="10" key="1">
    <citation type="submission" date="2020-09" db="EMBL/GenBank/DDBJ databases">
        <title>Hoyosella lacisalsi sp. nov., a halotolerant actinobacterium isolated from soil of Lake Gudzhirganskoe.</title>
        <authorList>
            <person name="Yang Q."/>
            <person name="Guo P.Y."/>
            <person name="Liu S.W."/>
            <person name="Li F.N."/>
            <person name="Sun C.H."/>
        </authorList>
    </citation>
    <scope>NUCLEOTIDE SEQUENCE</scope>
    <source>
        <strain evidence="10">G463</strain>
    </source>
</reference>
<feature type="transmembrane region" description="Helical" evidence="9">
    <location>
        <begin position="185"/>
        <end position="206"/>
    </location>
</feature>
<feature type="region of interest" description="Disordered" evidence="8">
    <location>
        <begin position="593"/>
        <end position="652"/>
    </location>
</feature>
<proteinExistence type="predicted"/>
<evidence type="ECO:0000313" key="10">
    <source>
        <dbReference type="EMBL" id="MBD8507037.1"/>
    </source>
</evidence>
<feature type="transmembrane region" description="Helical" evidence="9">
    <location>
        <begin position="115"/>
        <end position="133"/>
    </location>
</feature>
<dbReference type="PRINTS" id="PR01806">
    <property type="entry name" value="VIRFACTRMVIN"/>
</dbReference>
<dbReference type="GO" id="GO:0009252">
    <property type="term" value="P:peptidoglycan biosynthetic process"/>
    <property type="evidence" value="ECO:0007669"/>
    <property type="project" value="UniProtKB-KW"/>
</dbReference>
<feature type="transmembrane region" description="Helical" evidence="9">
    <location>
        <begin position="443"/>
        <end position="464"/>
    </location>
</feature>
<feature type="transmembrane region" description="Helical" evidence="9">
    <location>
        <begin position="345"/>
        <end position="367"/>
    </location>
</feature>
<evidence type="ECO:0000256" key="7">
    <source>
        <dbReference type="ARBA" id="ARBA00023136"/>
    </source>
</evidence>
<dbReference type="Gene3D" id="1.10.510.10">
    <property type="entry name" value="Transferase(Phosphotransferase) domain 1"/>
    <property type="match status" value="1"/>
</dbReference>
<evidence type="ECO:0000256" key="6">
    <source>
        <dbReference type="ARBA" id="ARBA00022989"/>
    </source>
</evidence>
<feature type="region of interest" description="Disordered" evidence="8">
    <location>
        <begin position="1"/>
        <end position="26"/>
    </location>
</feature>
<evidence type="ECO:0000256" key="4">
    <source>
        <dbReference type="ARBA" id="ARBA00022960"/>
    </source>
</evidence>
<feature type="transmembrane region" description="Helical" evidence="9">
    <location>
        <begin position="49"/>
        <end position="70"/>
    </location>
</feature>
<evidence type="ECO:0000256" key="1">
    <source>
        <dbReference type="ARBA" id="ARBA00004651"/>
    </source>
</evidence>
<dbReference type="Proteomes" id="UP000642993">
    <property type="component" value="Unassembled WGS sequence"/>
</dbReference>
<dbReference type="NCBIfam" id="TIGR01695">
    <property type="entry name" value="murJ_mviN"/>
    <property type="match status" value="1"/>
</dbReference>
<feature type="region of interest" description="Disordered" evidence="8">
    <location>
        <begin position="854"/>
        <end position="873"/>
    </location>
</feature>
<dbReference type="PANTHER" id="PTHR47019">
    <property type="entry name" value="LIPID II FLIPPASE MURJ"/>
    <property type="match status" value="1"/>
</dbReference>
<dbReference type="GO" id="GO:0015648">
    <property type="term" value="F:lipid-linked peptidoglycan transporter activity"/>
    <property type="evidence" value="ECO:0007669"/>
    <property type="project" value="TreeGrafter"/>
</dbReference>
<dbReference type="GO" id="GO:0005886">
    <property type="term" value="C:plasma membrane"/>
    <property type="evidence" value="ECO:0007669"/>
    <property type="project" value="UniProtKB-SubCell"/>
</dbReference>
<dbReference type="CDD" id="cd13123">
    <property type="entry name" value="MATE_MurJ_like"/>
    <property type="match status" value="1"/>
</dbReference>
<dbReference type="GO" id="GO:0008360">
    <property type="term" value="P:regulation of cell shape"/>
    <property type="evidence" value="ECO:0007669"/>
    <property type="project" value="UniProtKB-KW"/>
</dbReference>
<protein>
    <submittedName>
        <fullName evidence="10">Murein biosynthesis integral membrane protein MurJ</fullName>
    </submittedName>
</protein>
<comment type="subcellular location">
    <subcellularLocation>
        <location evidence="1">Cell membrane</location>
        <topology evidence="1">Multi-pass membrane protein</topology>
    </subcellularLocation>
</comment>
<dbReference type="SUPFAM" id="SSF49785">
    <property type="entry name" value="Galactose-binding domain-like"/>
    <property type="match status" value="1"/>
</dbReference>
<dbReference type="Gene3D" id="3.30.200.20">
    <property type="entry name" value="Phosphorylase Kinase, domain 1"/>
    <property type="match status" value="1"/>
</dbReference>
<feature type="transmembrane region" description="Helical" evidence="9">
    <location>
        <begin position="153"/>
        <end position="173"/>
    </location>
</feature>
<feature type="transmembrane region" description="Helical" evidence="9">
    <location>
        <begin position="515"/>
        <end position="534"/>
    </location>
</feature>
<feature type="transmembrane region" description="Helical" evidence="9">
    <location>
        <begin position="76"/>
        <end position="95"/>
    </location>
</feature>
<dbReference type="CDD" id="cd13973">
    <property type="entry name" value="PK_MviN-like"/>
    <property type="match status" value="1"/>
</dbReference>
<feature type="compositionally biased region" description="Polar residues" evidence="8">
    <location>
        <begin position="1030"/>
        <end position="1045"/>
    </location>
</feature>
<dbReference type="EMBL" id="JACYWE010000006">
    <property type="protein sequence ID" value="MBD8507037.1"/>
    <property type="molecule type" value="Genomic_DNA"/>
</dbReference>
<keyword evidence="7 9" id="KW-0472">Membrane</keyword>
<organism evidence="10 11">
    <name type="scientific">Lolliginicoccus lacisalsi</name>
    <dbReference type="NCBI Taxonomy" id="2742202"/>
    <lineage>
        <taxon>Bacteria</taxon>
        <taxon>Bacillati</taxon>
        <taxon>Actinomycetota</taxon>
        <taxon>Actinomycetes</taxon>
        <taxon>Mycobacteriales</taxon>
        <taxon>Hoyosellaceae</taxon>
        <taxon>Lolliginicoccus</taxon>
    </lineage>
</organism>
<evidence type="ECO:0000256" key="8">
    <source>
        <dbReference type="SAM" id="MobiDB-lite"/>
    </source>
</evidence>
<evidence type="ECO:0000256" key="3">
    <source>
        <dbReference type="ARBA" id="ARBA00022692"/>
    </source>
</evidence>
<gene>
    <name evidence="10" type="primary">murJ</name>
    <name evidence="10" type="ORF">HT102_11110</name>
</gene>
<feature type="transmembrane region" description="Helical" evidence="9">
    <location>
        <begin position="476"/>
        <end position="500"/>
    </location>
</feature>
<dbReference type="InterPro" id="IPR004268">
    <property type="entry name" value="MurJ"/>
</dbReference>
<dbReference type="PANTHER" id="PTHR47019:SF1">
    <property type="entry name" value="LIPID II FLIPPASE MURJ"/>
    <property type="match status" value="1"/>
</dbReference>
<feature type="transmembrane region" description="Helical" evidence="9">
    <location>
        <begin position="218"/>
        <end position="239"/>
    </location>
</feature>
<feature type="transmembrane region" description="Helical" evidence="9">
    <location>
        <begin position="293"/>
        <end position="317"/>
    </location>
</feature>
<keyword evidence="6 9" id="KW-1133">Transmembrane helix</keyword>
<dbReference type="AlphaFoldDB" id="A0A927PMS8"/>
<evidence type="ECO:0000313" key="11">
    <source>
        <dbReference type="Proteomes" id="UP000642993"/>
    </source>
</evidence>
<dbReference type="GO" id="GO:0034204">
    <property type="term" value="P:lipid translocation"/>
    <property type="evidence" value="ECO:0007669"/>
    <property type="project" value="TreeGrafter"/>
</dbReference>
<keyword evidence="3 9" id="KW-0812">Transmembrane</keyword>
<feature type="transmembrane region" description="Helical" evidence="9">
    <location>
        <begin position="259"/>
        <end position="281"/>
    </location>
</feature>
<evidence type="ECO:0000256" key="2">
    <source>
        <dbReference type="ARBA" id="ARBA00022475"/>
    </source>
</evidence>
<evidence type="ECO:0000256" key="5">
    <source>
        <dbReference type="ARBA" id="ARBA00022984"/>
    </source>
</evidence>
<comment type="caution">
    <text evidence="10">The sequence shown here is derived from an EMBL/GenBank/DDBJ whole genome shotgun (WGS) entry which is preliminary data.</text>
</comment>
<feature type="compositionally biased region" description="Basic and acidic residues" evidence="8">
    <location>
        <begin position="597"/>
        <end position="606"/>
    </location>
</feature>
<keyword evidence="11" id="KW-1185">Reference proteome</keyword>
<dbReference type="RefSeq" id="WP_192039496.1">
    <property type="nucleotide sequence ID" value="NZ_JACYWE010000006.1"/>
</dbReference>
<sequence>MSAKVTGTEGGQPAGPSKEPSRHDQADTTMMRNTGSMAVPTMISRATGFLRTVLIAAVLGTFVGDAFTIANVLPNLVEQLVLGAVLAAVVVPMLVRAEHEDSDGGERFTRQLLTLATTILLGATVVAMAPAPFLVSLMLNRGGSVVDRGLTEALAYLLLPQILFYGLTAVFAAMLNTRGVFAPGAWAPVANNIIAIATLGGFYLIWRDPTDMSTASVLFLGIGTTLGVVAQAMVLIPSIRRAKVPIRPLWGLDPRFKKFGSMAAAIVVYVAISQIGFVVTYNVASGSSEGAALIYNIVWLLLQVPYGVLGVAVLTAIMPRMSRSAAQQDHQAVISDLTMATRMTMVAMIPVIAVMTVASTPISIVLFQYGNFGTDDAAMLAGTLSLAAFSLVPYALVLLHLRVFYASSDGWTPTWIIIGITTVKVVLSLLAPRLANDPSQVVAFLHFANGAGFVAGAVVGAVLLRRRLGPLRLRYTFSSMFMVFAASVAGAAAYFGYLILRRFVVPLEFLGRFNAWIDLLAATVLILGVSYTILYKLGVPEVAVVFGALGRVAGKLQRGRGTAKALRGGATEEESPDAPQQHAGIAANLSYSGPEHSVSHGHRDATGDVSPGVTEGKRMNDASETLTDPGTGSHDDAGSGPSHGRRPRLTPGTIVAGGRYRLIEEHGRARGLFFWQAQDLKLERDVALTFVMAPSAEEAGADEAESHDALLARTLRLARIDSPGVARVLDVVKGRAGGIVISEWTLGQPLREIADSKPAAVGAARAVRALASAAEAAHRSGTALSIDHPDRIRINTAGDAVLAFPGTAADADQTRDVHGLGAALYALVTGFWPLAEPGDALVDRGRATGAEFARPGTSIGGLPAPELDSEGNPTDPRSIRAGVPYEISAVALRALHPSSGIRTAATVHQILDQATMADQSTDMIPVIRATQANVRPRSVRIKPQSILMTPEERRKRSRRVVLVLSLLAIVTVVILSIAATQLTKALMDGTNTPVQRQPLGFTAEPRVPGLDQSGGGRAVDFAVTPNEATVYSPQQQPDNPGTASNAIDGDPGTSWSTSQYFQQFPAFKNGVGLILTFNDEYGFSEVEIETTRPGSRIEIRVADEPEPALDDTVVVGTAELGDGSTTIALDPGARGQYLLVWIDQLSDAEGRLQADISEIEVTAQQ</sequence>
<dbReference type="InterPro" id="IPR008979">
    <property type="entry name" value="Galactose-bd-like_sf"/>
</dbReference>
<feature type="transmembrane region" description="Helical" evidence="9">
    <location>
        <begin position="379"/>
        <end position="399"/>
    </location>
</feature>
<keyword evidence="4" id="KW-0133">Cell shape</keyword>